<dbReference type="EC" id="1.1.-.-" evidence="10"/>
<dbReference type="GO" id="GO:0046872">
    <property type="term" value="F:metal ion binding"/>
    <property type="evidence" value="ECO:0007669"/>
    <property type="project" value="UniProtKB-KW"/>
</dbReference>
<keyword evidence="8" id="KW-0411">Iron-sulfur</keyword>
<evidence type="ECO:0000256" key="4">
    <source>
        <dbReference type="ARBA" id="ARBA00022723"/>
    </source>
</evidence>
<sequence>MDYKNSILEYCKSLGLYTVGFTKCRIFSELKTYYEDRKLRNLENEFEEKEIEKRINPFLYMEDGKTIISIAFPYLFDSDSKEHIDFSKYTKGRDYHIIVSAYLKKVCEFIEGLGGKAIYFVDSNALPERYIAVQCGIGFVGKNNTVITKQYGSYVFLGEILTDLYVEQDNPQEDKCGSCNICQSSCPTGAIQGENIPNKCLSYITQKKDIEDEWFLKLKGRIFGCDTCQKVCPHNKEISLSKIEEFKPFDFMEKVNLEELANIDKKTFKEKYSQTSCGWRGKNVLQRNALINAITLNKDIKVSEISSPYVKDYYDRLLKSLNKKKT</sequence>
<evidence type="ECO:0000256" key="7">
    <source>
        <dbReference type="ARBA" id="ARBA00023004"/>
    </source>
</evidence>
<evidence type="ECO:0000259" key="9">
    <source>
        <dbReference type="PROSITE" id="PS51379"/>
    </source>
</evidence>
<dbReference type="InterPro" id="IPR013542">
    <property type="entry name" value="QueG_DUF1730"/>
</dbReference>
<evidence type="ECO:0000256" key="5">
    <source>
        <dbReference type="ARBA" id="ARBA00022785"/>
    </source>
</evidence>
<dbReference type="PROSITE" id="PS00198">
    <property type="entry name" value="4FE4S_FER_1"/>
    <property type="match status" value="1"/>
</dbReference>
<evidence type="ECO:0000256" key="6">
    <source>
        <dbReference type="ARBA" id="ARBA00023002"/>
    </source>
</evidence>
<dbReference type="RefSeq" id="WP_066627620.1">
    <property type="nucleotide sequence ID" value="NZ_FQXL01000006.1"/>
</dbReference>
<dbReference type="Proteomes" id="UP000076603">
    <property type="component" value="Unassembled WGS sequence"/>
</dbReference>
<dbReference type="NCBIfam" id="TIGR00276">
    <property type="entry name" value="tRNA epoxyqueuosine(34) reductase QueG"/>
    <property type="match status" value="1"/>
</dbReference>
<dbReference type="Pfam" id="PF08331">
    <property type="entry name" value="QueG_DUF1730"/>
    <property type="match status" value="1"/>
</dbReference>
<dbReference type="PANTHER" id="PTHR30002">
    <property type="entry name" value="EPOXYQUEUOSINE REDUCTASE"/>
    <property type="match status" value="1"/>
</dbReference>
<keyword evidence="6 10" id="KW-0560">Oxidoreductase</keyword>
<dbReference type="SUPFAM" id="SSF46548">
    <property type="entry name" value="alpha-helical ferredoxin"/>
    <property type="match status" value="1"/>
</dbReference>
<dbReference type="Gene3D" id="3.30.70.20">
    <property type="match status" value="1"/>
</dbReference>
<keyword evidence="3" id="KW-0819">tRNA processing</keyword>
<reference evidence="10 11" key="1">
    <citation type="submission" date="2016-04" db="EMBL/GenBank/DDBJ databases">
        <title>Genome sequence of Clostridium magnum DSM 2767.</title>
        <authorList>
            <person name="Poehlein A."/>
            <person name="Uhlig R."/>
            <person name="Fischer R."/>
            <person name="Bahl H."/>
            <person name="Daniel R."/>
        </authorList>
    </citation>
    <scope>NUCLEOTIDE SEQUENCE [LARGE SCALE GENOMIC DNA]</scope>
    <source>
        <strain evidence="10 11">DSM 2767</strain>
    </source>
</reference>
<evidence type="ECO:0000256" key="3">
    <source>
        <dbReference type="ARBA" id="ARBA00022694"/>
    </source>
</evidence>
<dbReference type="EMBL" id="LWAE01000006">
    <property type="protein sequence ID" value="KZL90141.1"/>
    <property type="molecule type" value="Genomic_DNA"/>
</dbReference>
<keyword evidence="5" id="KW-0671">Queuosine biosynthesis</keyword>
<gene>
    <name evidence="10" type="primary">queG_4</name>
    <name evidence="10" type="ORF">CLMAG_46330</name>
</gene>
<dbReference type="GO" id="GO:0052693">
    <property type="term" value="F:epoxyqueuosine reductase activity"/>
    <property type="evidence" value="ECO:0007669"/>
    <property type="project" value="TreeGrafter"/>
</dbReference>
<accession>A0A162RMV2</accession>
<dbReference type="InterPro" id="IPR017896">
    <property type="entry name" value="4Fe4S_Fe-S-bd"/>
</dbReference>
<evidence type="ECO:0000256" key="8">
    <source>
        <dbReference type="ARBA" id="ARBA00023014"/>
    </source>
</evidence>
<keyword evidence="11" id="KW-1185">Reference proteome</keyword>
<dbReference type="GO" id="GO:0008616">
    <property type="term" value="P:tRNA queuosine(34) biosynthetic process"/>
    <property type="evidence" value="ECO:0007669"/>
    <property type="project" value="UniProtKB-KW"/>
</dbReference>
<name>A0A162RMV2_9CLOT</name>
<feature type="domain" description="4Fe-4S ferredoxin-type" evidence="9">
    <location>
        <begin position="167"/>
        <end position="196"/>
    </location>
</feature>
<dbReference type="PANTHER" id="PTHR30002:SF4">
    <property type="entry name" value="EPOXYQUEUOSINE REDUCTASE"/>
    <property type="match status" value="1"/>
</dbReference>
<evidence type="ECO:0000256" key="2">
    <source>
        <dbReference type="ARBA" id="ARBA00022490"/>
    </source>
</evidence>
<dbReference type="InterPro" id="IPR004453">
    <property type="entry name" value="QueG"/>
</dbReference>
<comment type="caution">
    <text evidence="10">The sequence shown here is derived from an EMBL/GenBank/DDBJ whole genome shotgun (WGS) entry which is preliminary data.</text>
</comment>
<keyword evidence="4" id="KW-0479">Metal-binding</keyword>
<keyword evidence="1" id="KW-0004">4Fe-4S</keyword>
<evidence type="ECO:0000256" key="1">
    <source>
        <dbReference type="ARBA" id="ARBA00022485"/>
    </source>
</evidence>
<organism evidence="10 11">
    <name type="scientific">Clostridium magnum DSM 2767</name>
    <dbReference type="NCBI Taxonomy" id="1121326"/>
    <lineage>
        <taxon>Bacteria</taxon>
        <taxon>Bacillati</taxon>
        <taxon>Bacillota</taxon>
        <taxon>Clostridia</taxon>
        <taxon>Eubacteriales</taxon>
        <taxon>Clostridiaceae</taxon>
        <taxon>Clostridium</taxon>
    </lineage>
</organism>
<dbReference type="GO" id="GO:0051539">
    <property type="term" value="F:4 iron, 4 sulfur cluster binding"/>
    <property type="evidence" value="ECO:0007669"/>
    <property type="project" value="UniProtKB-KW"/>
</dbReference>
<evidence type="ECO:0000313" key="11">
    <source>
        <dbReference type="Proteomes" id="UP000076603"/>
    </source>
</evidence>
<dbReference type="STRING" id="1121326.CLMAG_46330"/>
<dbReference type="AlphaFoldDB" id="A0A162RMV2"/>
<dbReference type="InterPro" id="IPR017900">
    <property type="entry name" value="4Fe4S_Fe_S_CS"/>
</dbReference>
<evidence type="ECO:0000313" key="10">
    <source>
        <dbReference type="EMBL" id="KZL90141.1"/>
    </source>
</evidence>
<dbReference type="Pfam" id="PF13484">
    <property type="entry name" value="Fer4_16"/>
    <property type="match status" value="1"/>
</dbReference>
<protein>
    <submittedName>
        <fullName evidence="10">Epoxyqueuosine reductase</fullName>
        <ecNumber evidence="10">1.1.-.-</ecNumber>
    </submittedName>
</protein>
<dbReference type="OrthoDB" id="9784571at2"/>
<dbReference type="PROSITE" id="PS51379">
    <property type="entry name" value="4FE4S_FER_2"/>
    <property type="match status" value="1"/>
</dbReference>
<dbReference type="PATRIC" id="fig|1121326.3.peg.4693"/>
<keyword evidence="7" id="KW-0408">Iron</keyword>
<proteinExistence type="predicted"/>
<keyword evidence="2" id="KW-0963">Cytoplasm</keyword>